<dbReference type="Gene3D" id="3.40.1190.20">
    <property type="match status" value="1"/>
</dbReference>
<dbReference type="Pfam" id="PF00294">
    <property type="entry name" value="PfkB"/>
    <property type="match status" value="1"/>
</dbReference>
<keyword evidence="9" id="KW-1185">Reference proteome</keyword>
<dbReference type="SUPFAM" id="SSF53613">
    <property type="entry name" value="Ribokinase-like"/>
    <property type="match status" value="1"/>
</dbReference>
<comment type="similarity">
    <text evidence="1">Belongs to the carbohydrate kinase PfkB family.</text>
</comment>
<sequence length="303" mass="33068">MILCVCPNPSIDKLINLNRFQEGTANRALMEESYPGGKGVHVALGIKELGEEVGILAFWGGATGQWIKEKCKEQGISCYGPSLKAWSRTCLTLKSNDVFDETEILEMGPAIDNVSYELFINDFKTLLPDVSLICMSGSWPGSNQELNFCELISIAHKSDIKSIIDCSGLSLVKALNQNPFGVHINHDEGYEIYQTDDPMTLLSKIKKHSQLIAVTFGEKGLYLSDGKNTVHALSKVDAVINTVGCGDSLVAGLAVAYIKGYDLAKTAMLAASCGAANCLREEIGMFHKKDVLNLQKQCMSYSW</sequence>
<gene>
    <name evidence="8" type="ORF">FGG15_18050</name>
</gene>
<evidence type="ECO:0000313" key="9">
    <source>
        <dbReference type="Proteomes" id="UP000751614"/>
    </source>
</evidence>
<evidence type="ECO:0000256" key="6">
    <source>
        <dbReference type="PIRNR" id="PIRNR000535"/>
    </source>
</evidence>
<comment type="caution">
    <text evidence="8">The sequence shown here is derived from an EMBL/GenBank/DDBJ whole genome shotgun (WGS) entry which is preliminary data.</text>
</comment>
<evidence type="ECO:0000256" key="1">
    <source>
        <dbReference type="ARBA" id="ARBA00010688"/>
    </source>
</evidence>
<evidence type="ECO:0000256" key="5">
    <source>
        <dbReference type="ARBA" id="ARBA00022840"/>
    </source>
</evidence>
<feature type="domain" description="Carbohydrate kinase PfkB" evidence="7">
    <location>
        <begin position="8"/>
        <end position="281"/>
    </location>
</feature>
<dbReference type="PANTHER" id="PTHR46566:SF2">
    <property type="entry name" value="ATP-DEPENDENT 6-PHOSPHOFRUCTOKINASE ISOZYME 2"/>
    <property type="match status" value="1"/>
</dbReference>
<protein>
    <submittedName>
        <fullName evidence="8">1-phosphofructokinase</fullName>
    </submittedName>
</protein>
<dbReference type="InterPro" id="IPR011611">
    <property type="entry name" value="PfkB_dom"/>
</dbReference>
<dbReference type="EMBL" id="VCNI01000004">
    <property type="protein sequence ID" value="TMU50702.1"/>
    <property type="molecule type" value="Genomic_DNA"/>
</dbReference>
<evidence type="ECO:0000259" key="7">
    <source>
        <dbReference type="Pfam" id="PF00294"/>
    </source>
</evidence>
<dbReference type="PANTHER" id="PTHR46566">
    <property type="entry name" value="1-PHOSPHOFRUCTOKINASE-RELATED"/>
    <property type="match status" value="1"/>
</dbReference>
<organism evidence="8 9">
    <name type="scientific">Flagellimonas algicola</name>
    <dbReference type="NCBI Taxonomy" id="2583815"/>
    <lineage>
        <taxon>Bacteria</taxon>
        <taxon>Pseudomonadati</taxon>
        <taxon>Bacteroidota</taxon>
        <taxon>Flavobacteriia</taxon>
        <taxon>Flavobacteriales</taxon>
        <taxon>Flavobacteriaceae</taxon>
        <taxon>Flagellimonas</taxon>
    </lineage>
</organism>
<dbReference type="InterPro" id="IPR029056">
    <property type="entry name" value="Ribokinase-like"/>
</dbReference>
<keyword evidence="2 6" id="KW-0808">Transferase</keyword>
<keyword evidence="3" id="KW-0547">Nucleotide-binding</keyword>
<name>A0ABY2WHH2_9FLAO</name>
<evidence type="ECO:0000256" key="2">
    <source>
        <dbReference type="ARBA" id="ARBA00022679"/>
    </source>
</evidence>
<evidence type="ECO:0000313" key="8">
    <source>
        <dbReference type="EMBL" id="TMU50702.1"/>
    </source>
</evidence>
<keyword evidence="5" id="KW-0067">ATP-binding</keyword>
<evidence type="ECO:0000256" key="3">
    <source>
        <dbReference type="ARBA" id="ARBA00022741"/>
    </source>
</evidence>
<dbReference type="RefSeq" id="WP_138838965.1">
    <property type="nucleotide sequence ID" value="NZ_VCNI01000004.1"/>
</dbReference>
<proteinExistence type="inferred from homology"/>
<dbReference type="Proteomes" id="UP000751614">
    <property type="component" value="Unassembled WGS sequence"/>
</dbReference>
<keyword evidence="4" id="KW-0418">Kinase</keyword>
<dbReference type="PIRSF" id="PIRSF000535">
    <property type="entry name" value="1PFK/6PFK/LacC"/>
    <property type="match status" value="1"/>
</dbReference>
<evidence type="ECO:0000256" key="4">
    <source>
        <dbReference type="ARBA" id="ARBA00022777"/>
    </source>
</evidence>
<reference evidence="8 9" key="1">
    <citation type="submission" date="2019-05" db="EMBL/GenBank/DDBJ databases">
        <title>Flagellimonas sp. AsT0115, sp. nov., isolated from a marine red algae, Asparagopsis taxiformis.</title>
        <authorList>
            <person name="Kim J."/>
            <person name="Jeong S.E."/>
            <person name="Jeon C.O."/>
        </authorList>
    </citation>
    <scope>NUCLEOTIDE SEQUENCE [LARGE SCALE GENOMIC DNA]</scope>
    <source>
        <strain evidence="8 9">AsT0115</strain>
    </source>
</reference>
<accession>A0ABY2WHH2</accession>
<dbReference type="InterPro" id="IPR017583">
    <property type="entry name" value="Tagatose/fructose_Pkinase"/>
</dbReference>